<dbReference type="Proteomes" id="UP001237642">
    <property type="component" value="Unassembled WGS sequence"/>
</dbReference>
<keyword evidence="1" id="KW-0472">Membrane</keyword>
<evidence type="ECO:0000313" key="2">
    <source>
        <dbReference type="EMBL" id="KAK1376969.1"/>
    </source>
</evidence>
<keyword evidence="3" id="KW-1185">Reference proteome</keyword>
<reference evidence="2" key="1">
    <citation type="submission" date="2023-02" db="EMBL/GenBank/DDBJ databases">
        <title>Genome of toxic invasive species Heracleum sosnowskyi carries increased number of genes despite the absence of recent whole-genome duplications.</title>
        <authorList>
            <person name="Schelkunov M."/>
            <person name="Shtratnikova V."/>
            <person name="Makarenko M."/>
            <person name="Klepikova A."/>
            <person name="Omelchenko D."/>
            <person name="Novikova G."/>
            <person name="Obukhova E."/>
            <person name="Bogdanov V."/>
            <person name="Penin A."/>
            <person name="Logacheva M."/>
        </authorList>
    </citation>
    <scope>NUCLEOTIDE SEQUENCE</scope>
    <source>
        <strain evidence="2">Hsosn_3</strain>
        <tissue evidence="2">Leaf</tissue>
    </source>
</reference>
<dbReference type="EMBL" id="JAUIZM010000007">
    <property type="protein sequence ID" value="KAK1376969.1"/>
    <property type="molecule type" value="Genomic_DNA"/>
</dbReference>
<name>A0AAD8MLK5_9APIA</name>
<feature type="transmembrane region" description="Helical" evidence="1">
    <location>
        <begin position="165"/>
        <end position="188"/>
    </location>
</feature>
<sequence>MGRVYTTYLRYIEDLSRVDSWGAALLARLYHGIAECKKEDEGKDQRTMNKTLDGNTWSFFILWIPKLRQELSIYLKLPINLNVDQLHVPFISQIVDQLQKMSHNHRAYLEAFKGALDSIFLNLSHESYVRILCYIYLAMPDPLGIMCLDSNINNVLWWMRKGFDIILYIGSNLAYVTWTSVVLLKFLIYRVG</sequence>
<proteinExistence type="predicted"/>
<dbReference type="AlphaFoldDB" id="A0AAD8MLK5"/>
<organism evidence="2 3">
    <name type="scientific">Heracleum sosnowskyi</name>
    <dbReference type="NCBI Taxonomy" id="360622"/>
    <lineage>
        <taxon>Eukaryota</taxon>
        <taxon>Viridiplantae</taxon>
        <taxon>Streptophyta</taxon>
        <taxon>Embryophyta</taxon>
        <taxon>Tracheophyta</taxon>
        <taxon>Spermatophyta</taxon>
        <taxon>Magnoliopsida</taxon>
        <taxon>eudicotyledons</taxon>
        <taxon>Gunneridae</taxon>
        <taxon>Pentapetalae</taxon>
        <taxon>asterids</taxon>
        <taxon>campanulids</taxon>
        <taxon>Apiales</taxon>
        <taxon>Apiaceae</taxon>
        <taxon>Apioideae</taxon>
        <taxon>apioid superclade</taxon>
        <taxon>Tordylieae</taxon>
        <taxon>Tordyliinae</taxon>
        <taxon>Heracleum</taxon>
    </lineage>
</organism>
<keyword evidence="1" id="KW-0812">Transmembrane</keyword>
<keyword evidence="1" id="KW-1133">Transmembrane helix</keyword>
<evidence type="ECO:0000313" key="3">
    <source>
        <dbReference type="Proteomes" id="UP001237642"/>
    </source>
</evidence>
<reference evidence="2" key="2">
    <citation type="submission" date="2023-05" db="EMBL/GenBank/DDBJ databases">
        <authorList>
            <person name="Schelkunov M.I."/>
        </authorList>
    </citation>
    <scope>NUCLEOTIDE SEQUENCE</scope>
    <source>
        <strain evidence="2">Hsosn_3</strain>
        <tissue evidence="2">Leaf</tissue>
    </source>
</reference>
<gene>
    <name evidence="2" type="ORF">POM88_033162</name>
</gene>
<evidence type="ECO:0000256" key="1">
    <source>
        <dbReference type="SAM" id="Phobius"/>
    </source>
</evidence>
<comment type="caution">
    <text evidence="2">The sequence shown here is derived from an EMBL/GenBank/DDBJ whole genome shotgun (WGS) entry which is preliminary data.</text>
</comment>
<accession>A0AAD8MLK5</accession>
<protein>
    <submittedName>
        <fullName evidence="2">Uncharacterized protein</fullName>
    </submittedName>
</protein>